<gene>
    <name evidence="3" type="ORF">L3Y34_014178</name>
</gene>
<keyword evidence="2" id="KW-0472">Membrane</keyword>
<evidence type="ECO:0000313" key="4">
    <source>
        <dbReference type="Proteomes" id="UP000827892"/>
    </source>
</evidence>
<dbReference type="EMBL" id="CP090891">
    <property type="protein sequence ID" value="ULU09594.1"/>
    <property type="molecule type" value="Genomic_DNA"/>
</dbReference>
<organism evidence="3 4">
    <name type="scientific">Caenorhabditis briggsae</name>
    <dbReference type="NCBI Taxonomy" id="6238"/>
    <lineage>
        <taxon>Eukaryota</taxon>
        <taxon>Metazoa</taxon>
        <taxon>Ecdysozoa</taxon>
        <taxon>Nematoda</taxon>
        <taxon>Chromadorea</taxon>
        <taxon>Rhabditida</taxon>
        <taxon>Rhabditina</taxon>
        <taxon>Rhabditomorpha</taxon>
        <taxon>Rhabditoidea</taxon>
        <taxon>Rhabditidae</taxon>
        <taxon>Peloderinae</taxon>
        <taxon>Caenorhabditis</taxon>
    </lineage>
</organism>
<dbReference type="AlphaFoldDB" id="A0AAE9IX02"/>
<feature type="region of interest" description="Disordered" evidence="1">
    <location>
        <begin position="42"/>
        <end position="93"/>
    </location>
</feature>
<keyword evidence="2" id="KW-0812">Transmembrane</keyword>
<name>A0AAE9IX02_CAEBR</name>
<proteinExistence type="predicted"/>
<evidence type="ECO:0000256" key="2">
    <source>
        <dbReference type="SAM" id="Phobius"/>
    </source>
</evidence>
<dbReference type="KEGG" id="cbr:CBG_22090"/>
<reference evidence="3 4" key="1">
    <citation type="submission" date="2022-05" db="EMBL/GenBank/DDBJ databases">
        <title>Chromosome-level reference genomes for two strains of Caenorhabditis briggsae: an improved platform for comparative genomics.</title>
        <authorList>
            <person name="Stevens L."/>
            <person name="Andersen E.C."/>
        </authorList>
    </citation>
    <scope>NUCLEOTIDE SEQUENCE [LARGE SCALE GENOMIC DNA]</scope>
    <source>
        <strain evidence="3">QX1410_ONT</strain>
        <tissue evidence="3">Whole-organism</tissue>
    </source>
</reference>
<dbReference type="OMA" id="CHFSETS"/>
<evidence type="ECO:0000256" key="1">
    <source>
        <dbReference type="SAM" id="MobiDB-lite"/>
    </source>
</evidence>
<dbReference type="Proteomes" id="UP000827892">
    <property type="component" value="Chromosome I"/>
</dbReference>
<feature type="transmembrane region" description="Helical" evidence="2">
    <location>
        <begin position="16"/>
        <end position="36"/>
    </location>
</feature>
<accession>A0AAE9IX02</accession>
<protein>
    <submittedName>
        <fullName evidence="3">Uncharacterized protein</fullName>
    </submittedName>
</protein>
<keyword evidence="2" id="KW-1133">Transmembrane helix</keyword>
<sequence length="172" mass="18931">MFGEFSPFLDLQTTSSLFYCVLVHILIAVTMLGFCAKKSKKEEVKSEPQSARDPLASQETPREPGGGNERSRHHFTPPHIATAAPGPSALRTQHHRPCPVHCHFSETSNDASDSFVDSADTSDIEFDSTQSLSGGDHNSYLAEQCTCICAPKQVRFQCPKTSSRSLSSRRFI</sequence>
<evidence type="ECO:0000313" key="3">
    <source>
        <dbReference type="EMBL" id="ULU09594.1"/>
    </source>
</evidence>